<dbReference type="InterPro" id="IPR036249">
    <property type="entry name" value="Thioredoxin-like_sf"/>
</dbReference>
<reference evidence="2 3" key="1">
    <citation type="submission" date="2018-09" db="EMBL/GenBank/DDBJ databases">
        <title>Metagenome Assembled Genomes from an Advanced Water Purification Facility.</title>
        <authorList>
            <person name="Stamps B.W."/>
            <person name="Spear J.R."/>
        </authorList>
    </citation>
    <scope>NUCLEOTIDE SEQUENCE [LARGE SCALE GENOMIC DNA]</scope>
    <source>
        <strain evidence="2">Bin_27_1</strain>
    </source>
</reference>
<accession>A0A5C7TAR9</accession>
<dbReference type="InterPro" id="IPR014111">
    <property type="entry name" value="T4SS_TraF-like"/>
</dbReference>
<dbReference type="InterPro" id="IPR039555">
    <property type="entry name" value="TraF/TrbB"/>
</dbReference>
<feature type="region of interest" description="Disordered" evidence="1">
    <location>
        <begin position="63"/>
        <end position="90"/>
    </location>
</feature>
<dbReference type="NCBIfam" id="TIGR02740">
    <property type="entry name" value="TraF-like"/>
    <property type="match status" value="1"/>
</dbReference>
<evidence type="ECO:0000313" key="3">
    <source>
        <dbReference type="Proteomes" id="UP000321192"/>
    </source>
</evidence>
<dbReference type="Gene3D" id="3.40.30.10">
    <property type="entry name" value="Glutaredoxin"/>
    <property type="match status" value="1"/>
</dbReference>
<dbReference type="EMBL" id="SSFD01000012">
    <property type="protein sequence ID" value="TXH92286.1"/>
    <property type="molecule type" value="Genomic_DNA"/>
</dbReference>
<dbReference type="Proteomes" id="UP000321192">
    <property type="component" value="Unassembled WGS sequence"/>
</dbReference>
<sequence>MSSALGSSSMSARTAARRRAVMQSKLLLNVLVAGILLFGWVTAFASNSPGTWWDGSPWQNDERGFHWYPDPNQPKDEQEAETPAPPPPAYKEMKTLEDVRKEIERLKNIAILDPTEENVLTWLEANNWVMDKSSVFADTARRVAWANPHVDYNNRQTTVNTALSDYRSDRREDFKKNIADLSANHGIFFFYRSDCRFCHQQAPILKLLEAKYGIKVMAVSMDGGPMPNFADAVPDNGISYVVSNGQGVTTVPAIFLVKRETRESMPIGTGILAAEEIVERIWILTQTKPGDEF</sequence>
<comment type="caution">
    <text evidence="2">The sequence shown here is derived from an EMBL/GenBank/DDBJ whole genome shotgun (WGS) entry which is preliminary data.</text>
</comment>
<dbReference type="SUPFAM" id="SSF52833">
    <property type="entry name" value="Thioredoxin-like"/>
    <property type="match status" value="1"/>
</dbReference>
<dbReference type="Pfam" id="PF13728">
    <property type="entry name" value="TraF"/>
    <property type="match status" value="1"/>
</dbReference>
<evidence type="ECO:0000256" key="1">
    <source>
        <dbReference type="SAM" id="MobiDB-lite"/>
    </source>
</evidence>
<proteinExistence type="predicted"/>
<dbReference type="AlphaFoldDB" id="A0A5C7TAR9"/>
<name>A0A5C7TAR9_THASP</name>
<protein>
    <submittedName>
        <fullName evidence="2">Thioredoxin family protein</fullName>
    </submittedName>
</protein>
<gene>
    <name evidence="2" type="ORF">E6Q80_00675</name>
</gene>
<evidence type="ECO:0000313" key="2">
    <source>
        <dbReference type="EMBL" id="TXH92286.1"/>
    </source>
</evidence>
<organism evidence="2 3">
    <name type="scientific">Thauera aminoaromatica</name>
    <dbReference type="NCBI Taxonomy" id="164330"/>
    <lineage>
        <taxon>Bacteria</taxon>
        <taxon>Pseudomonadati</taxon>
        <taxon>Pseudomonadota</taxon>
        <taxon>Betaproteobacteria</taxon>
        <taxon>Rhodocyclales</taxon>
        <taxon>Zoogloeaceae</taxon>
        <taxon>Thauera</taxon>
    </lineage>
</organism>